<dbReference type="InterPro" id="IPR001611">
    <property type="entry name" value="Leu-rich_rpt"/>
</dbReference>
<reference evidence="5" key="1">
    <citation type="submission" date="2021-02" db="EMBL/GenBank/DDBJ databases">
        <authorList>
            <person name="Nowell W R."/>
        </authorList>
    </citation>
    <scope>NUCLEOTIDE SEQUENCE</scope>
    <source>
        <strain evidence="5">Ploen Becks lab</strain>
    </source>
</reference>
<comment type="caution">
    <text evidence="5">The sequence shown here is derived from an EMBL/GenBank/DDBJ whole genome shotgun (WGS) entry which is preliminary data.</text>
</comment>
<evidence type="ECO:0000313" key="6">
    <source>
        <dbReference type="Proteomes" id="UP000663879"/>
    </source>
</evidence>
<dbReference type="SUPFAM" id="SSF52058">
    <property type="entry name" value="L domain-like"/>
    <property type="match status" value="1"/>
</dbReference>
<dbReference type="InterPro" id="IPR003591">
    <property type="entry name" value="Leu-rich_rpt_typical-subtyp"/>
</dbReference>
<organism evidence="5 6">
    <name type="scientific">Brachionus calyciflorus</name>
    <dbReference type="NCBI Taxonomy" id="104777"/>
    <lineage>
        <taxon>Eukaryota</taxon>
        <taxon>Metazoa</taxon>
        <taxon>Spiralia</taxon>
        <taxon>Gnathifera</taxon>
        <taxon>Rotifera</taxon>
        <taxon>Eurotatoria</taxon>
        <taxon>Monogononta</taxon>
        <taxon>Pseudotrocha</taxon>
        <taxon>Ploima</taxon>
        <taxon>Brachionidae</taxon>
        <taxon>Brachionus</taxon>
    </lineage>
</organism>
<evidence type="ECO:0000313" key="5">
    <source>
        <dbReference type="EMBL" id="CAF1014591.1"/>
    </source>
</evidence>
<dbReference type="EMBL" id="CAJNOC010004244">
    <property type="protein sequence ID" value="CAF1014591.1"/>
    <property type="molecule type" value="Genomic_DNA"/>
</dbReference>
<dbReference type="Gene3D" id="3.80.10.10">
    <property type="entry name" value="Ribonuclease Inhibitor"/>
    <property type="match status" value="2"/>
</dbReference>
<keyword evidence="3" id="KW-0677">Repeat</keyword>
<dbReference type="SMART" id="SM00369">
    <property type="entry name" value="LRR_TYP"/>
    <property type="match status" value="3"/>
</dbReference>
<accession>A0A814HVR9</accession>
<dbReference type="Proteomes" id="UP000663879">
    <property type="component" value="Unassembled WGS sequence"/>
</dbReference>
<dbReference type="InterPro" id="IPR050467">
    <property type="entry name" value="LRFN"/>
</dbReference>
<gene>
    <name evidence="5" type="ORF">OXX778_LOCUS17065</name>
</gene>
<dbReference type="PROSITE" id="PS51450">
    <property type="entry name" value="LRR"/>
    <property type="match status" value="1"/>
</dbReference>
<dbReference type="Pfam" id="PF13855">
    <property type="entry name" value="LRR_8"/>
    <property type="match status" value="1"/>
</dbReference>
<dbReference type="PANTHER" id="PTHR45842">
    <property type="entry name" value="SYNAPTIC ADHESION-LIKE MOLECULE SALM"/>
    <property type="match status" value="1"/>
</dbReference>
<evidence type="ECO:0000256" key="4">
    <source>
        <dbReference type="ARBA" id="ARBA00023180"/>
    </source>
</evidence>
<evidence type="ECO:0000256" key="1">
    <source>
        <dbReference type="ARBA" id="ARBA00022614"/>
    </source>
</evidence>
<sequence>MSIVKKQKIDWCGNVMNEIDIASEKILLEFSDSENITKSVNRIREVLLDKVKEIECFNSSNEMKKYAYFVAVDNILIDSSFGGYETIDNLLGNLVILNQDYSHLFKNLQHKMDLRNPENLSIMEDYIQSEILEHLMRTKNENNIIIDLSKPSENIIESIEFICRTIENNDCVSALVNLNKIFMLTVDVGHTSTITDEFFSIFNVLRKLIIYPNNLTVIKKENFSNLKNLTHLIIDKCKYHFNKSQDDILTIEKNAFVGLRNLKTLILEKNGIKEIHKEMFNDLENLVTLSFAENCIRIVEKDTFMNLKNLQNLNLSENMIEKLENGCLNGLDKLVAIKLKDQLNYQMIIETNVFDSCPNLECLNIYGCSIDNLNELLFKHAVNMKVLAICGQDLDHNSNFIYQFTNLKSIVVKRFDSNHSLNSNCFNQLNTIVLDFYTFQKFVKKNFNIKALNIIVSIVDIFDPELFDNFENLEYFKLCESSEAYYKKDLDFSSHSIEFLMDELKFEI</sequence>
<keyword evidence="6" id="KW-1185">Reference proteome</keyword>
<proteinExistence type="predicted"/>
<evidence type="ECO:0000256" key="2">
    <source>
        <dbReference type="ARBA" id="ARBA00022729"/>
    </source>
</evidence>
<keyword evidence="1" id="KW-0433">Leucine-rich repeat</keyword>
<dbReference type="AlphaFoldDB" id="A0A814HVR9"/>
<name>A0A814HVR9_9BILA</name>
<dbReference type="PANTHER" id="PTHR45842:SF12">
    <property type="entry name" value="KEKKON 5, ISOFORM A"/>
    <property type="match status" value="1"/>
</dbReference>
<keyword evidence="4" id="KW-0325">Glycoprotein</keyword>
<protein>
    <submittedName>
        <fullName evidence="5">Uncharacterized protein</fullName>
    </submittedName>
</protein>
<keyword evidence="2" id="KW-0732">Signal</keyword>
<dbReference type="InterPro" id="IPR032675">
    <property type="entry name" value="LRR_dom_sf"/>
</dbReference>
<evidence type="ECO:0000256" key="3">
    <source>
        <dbReference type="ARBA" id="ARBA00022737"/>
    </source>
</evidence>
<dbReference type="OrthoDB" id="6066926at2759"/>